<dbReference type="PANTHER" id="PTHR33130">
    <property type="entry name" value="PUTATIVE (DUF1639)-RELATED"/>
    <property type="match status" value="1"/>
</dbReference>
<dbReference type="Pfam" id="PF07797">
    <property type="entry name" value="DUF1639"/>
    <property type="match status" value="1"/>
</dbReference>
<gene>
    <name evidence="2" type="ORF">AXF42_Ash005623</name>
</gene>
<evidence type="ECO:0000313" key="2">
    <source>
        <dbReference type="EMBL" id="PKA65291.1"/>
    </source>
</evidence>
<proteinExistence type="predicted"/>
<dbReference type="InterPro" id="IPR012438">
    <property type="entry name" value="DUF1639"/>
</dbReference>
<sequence length="219" mass="24635">MAATATHRGKPQTHLLRRDFSPVTNPGGNQRLLRCEAIDGEQRSMLKATERESRRPIPRIGAPDSGADDDGGIEELRAKLLGHLREAADRLKLEIPQIGPAPPPVAEIMVERLETKPDPMPFSGNARMRWSMRTRRAAQVIPTAKAAERTVRLRSEDTEKKEPLKFSITLSRDEIAEDVFVLTGCRPRRRPRKRPRIVQRLLDVSPNPFFPSSPPAVLH</sequence>
<feature type="region of interest" description="Disordered" evidence="1">
    <location>
        <begin position="43"/>
        <end position="71"/>
    </location>
</feature>
<evidence type="ECO:0000256" key="1">
    <source>
        <dbReference type="SAM" id="MobiDB-lite"/>
    </source>
</evidence>
<keyword evidence="3" id="KW-1185">Reference proteome</keyword>
<dbReference type="STRING" id="1088818.A0A2I0BBY5"/>
<evidence type="ECO:0000313" key="3">
    <source>
        <dbReference type="Proteomes" id="UP000236161"/>
    </source>
</evidence>
<feature type="compositionally biased region" description="Basic and acidic residues" evidence="1">
    <location>
        <begin position="43"/>
        <end position="55"/>
    </location>
</feature>
<dbReference type="PANTHER" id="PTHR33130:SF86">
    <property type="entry name" value="OS01G0132500 PROTEIN"/>
    <property type="match status" value="1"/>
</dbReference>
<name>A0A2I0BBY5_9ASPA</name>
<feature type="region of interest" description="Disordered" evidence="1">
    <location>
        <begin position="1"/>
        <end position="30"/>
    </location>
</feature>
<dbReference type="EMBL" id="KZ451895">
    <property type="protein sequence ID" value="PKA65291.1"/>
    <property type="molecule type" value="Genomic_DNA"/>
</dbReference>
<reference evidence="2 3" key="1">
    <citation type="journal article" date="2017" name="Nature">
        <title>The Apostasia genome and the evolution of orchids.</title>
        <authorList>
            <person name="Zhang G.Q."/>
            <person name="Liu K.W."/>
            <person name="Li Z."/>
            <person name="Lohaus R."/>
            <person name="Hsiao Y.Y."/>
            <person name="Niu S.C."/>
            <person name="Wang J.Y."/>
            <person name="Lin Y.C."/>
            <person name="Xu Q."/>
            <person name="Chen L.J."/>
            <person name="Yoshida K."/>
            <person name="Fujiwara S."/>
            <person name="Wang Z.W."/>
            <person name="Zhang Y.Q."/>
            <person name="Mitsuda N."/>
            <person name="Wang M."/>
            <person name="Liu G.H."/>
            <person name="Pecoraro L."/>
            <person name="Huang H.X."/>
            <person name="Xiao X.J."/>
            <person name="Lin M."/>
            <person name="Wu X.Y."/>
            <person name="Wu W.L."/>
            <person name="Chen Y.Y."/>
            <person name="Chang S.B."/>
            <person name="Sakamoto S."/>
            <person name="Ohme-Takagi M."/>
            <person name="Yagi M."/>
            <person name="Zeng S.J."/>
            <person name="Shen C.Y."/>
            <person name="Yeh C.M."/>
            <person name="Luo Y.B."/>
            <person name="Tsai W.C."/>
            <person name="Van de Peer Y."/>
            <person name="Liu Z.J."/>
        </authorList>
    </citation>
    <scope>NUCLEOTIDE SEQUENCE [LARGE SCALE GENOMIC DNA]</scope>
    <source>
        <strain evidence="3">cv. Shenzhen</strain>
        <tissue evidence="2">Stem</tissue>
    </source>
</reference>
<protein>
    <submittedName>
        <fullName evidence="2">Uncharacterized protein</fullName>
    </submittedName>
</protein>
<organism evidence="2 3">
    <name type="scientific">Apostasia shenzhenica</name>
    <dbReference type="NCBI Taxonomy" id="1088818"/>
    <lineage>
        <taxon>Eukaryota</taxon>
        <taxon>Viridiplantae</taxon>
        <taxon>Streptophyta</taxon>
        <taxon>Embryophyta</taxon>
        <taxon>Tracheophyta</taxon>
        <taxon>Spermatophyta</taxon>
        <taxon>Magnoliopsida</taxon>
        <taxon>Liliopsida</taxon>
        <taxon>Asparagales</taxon>
        <taxon>Orchidaceae</taxon>
        <taxon>Apostasioideae</taxon>
        <taxon>Apostasia</taxon>
    </lineage>
</organism>
<dbReference type="Proteomes" id="UP000236161">
    <property type="component" value="Unassembled WGS sequence"/>
</dbReference>
<dbReference type="OrthoDB" id="769821at2759"/>
<dbReference type="AlphaFoldDB" id="A0A2I0BBY5"/>
<accession>A0A2I0BBY5</accession>